<dbReference type="AlphaFoldDB" id="A0A915L898"/>
<accession>A0A915L898</accession>
<keyword evidence="1" id="KW-0732">Signal</keyword>
<sequence length="93" mass="10412">MSKFVIVFIAQLLVVKSAGPEYDQWCKKLAHREKNLTKACPKFKSCCVTECSKYPNNASRGYALKCEAKAKGPKFDVIYMDGSTCGCGMRHRP</sequence>
<feature type="chain" id="PRO_5036949433" evidence="1">
    <location>
        <begin position="18"/>
        <end position="93"/>
    </location>
</feature>
<evidence type="ECO:0000313" key="2">
    <source>
        <dbReference type="Proteomes" id="UP000887565"/>
    </source>
</evidence>
<protein>
    <submittedName>
        <fullName evidence="3">Uncharacterized protein</fullName>
    </submittedName>
</protein>
<evidence type="ECO:0000313" key="3">
    <source>
        <dbReference type="WBParaSite" id="nRc.2.0.1.t46693-RA"/>
    </source>
</evidence>
<name>A0A915L898_ROMCU</name>
<reference evidence="3" key="1">
    <citation type="submission" date="2022-11" db="UniProtKB">
        <authorList>
            <consortium name="WormBaseParasite"/>
        </authorList>
    </citation>
    <scope>IDENTIFICATION</scope>
</reference>
<proteinExistence type="predicted"/>
<organism evidence="2 3">
    <name type="scientific">Romanomermis culicivorax</name>
    <name type="common">Nematode worm</name>
    <dbReference type="NCBI Taxonomy" id="13658"/>
    <lineage>
        <taxon>Eukaryota</taxon>
        <taxon>Metazoa</taxon>
        <taxon>Ecdysozoa</taxon>
        <taxon>Nematoda</taxon>
        <taxon>Enoplea</taxon>
        <taxon>Dorylaimia</taxon>
        <taxon>Mermithida</taxon>
        <taxon>Mermithoidea</taxon>
        <taxon>Mermithidae</taxon>
        <taxon>Romanomermis</taxon>
    </lineage>
</organism>
<dbReference type="Proteomes" id="UP000887565">
    <property type="component" value="Unplaced"/>
</dbReference>
<evidence type="ECO:0000256" key="1">
    <source>
        <dbReference type="SAM" id="SignalP"/>
    </source>
</evidence>
<keyword evidence="2" id="KW-1185">Reference proteome</keyword>
<dbReference type="WBParaSite" id="nRc.2.0.1.t46693-RA">
    <property type="protein sequence ID" value="nRc.2.0.1.t46693-RA"/>
    <property type="gene ID" value="nRc.2.0.1.g46693"/>
</dbReference>
<feature type="signal peptide" evidence="1">
    <location>
        <begin position="1"/>
        <end position="17"/>
    </location>
</feature>